<comment type="subcellular location">
    <subcellularLocation>
        <location evidence="1">Membrane</location>
        <topology evidence="1">Multi-pass membrane protein</topology>
    </subcellularLocation>
</comment>
<dbReference type="EMBL" id="GEBQ01013150">
    <property type="protein sequence ID" value="JAT26827.1"/>
    <property type="molecule type" value="Transcribed_RNA"/>
</dbReference>
<evidence type="ECO:0000256" key="4">
    <source>
        <dbReference type="ARBA" id="ARBA00023136"/>
    </source>
</evidence>
<evidence type="ECO:0000256" key="2">
    <source>
        <dbReference type="ARBA" id="ARBA00022692"/>
    </source>
</evidence>
<proteinExistence type="predicted"/>
<sequence length="426" mass="46544">MATKRKHSVCSGDGKEGLPVAEEPLLGGTSQSKPAPERLNLKRELNLYSAVSLIITVMIGGGIFVSPSSALQRAGSVGEALVVWVVCGVLSLLGALTFAELSTVVPQSGAEYSFFRAAYSPLHKFWGPLPSFSFVWVVVLILRPAEAAIIILVFAEYVYQPVANTFDLQLCPLYQDYIKKIIALMALGLTTYINTRSVKLFVKMQNIFSSCKILVCVIVIAGGIYNLSKGIWGQNPWTSKIHHSGRSSSVNIQLFHGQPVWSCQVNICGWTRGPHARSSLLHSHPQVHACSGCCAPGYADIRVYFVWKHRHSYRICQLSHLVLLRVGIHGSPCPQENKTRCSETIQGTDRNPYPSSSAGCVVCSSSHCDGSISRTHWCCAVHHLGLLRLLRSGLQRLQTAVCWKIVLLSSSIDGSIATNRSTKVVN</sequence>
<reference evidence="7" key="1">
    <citation type="submission" date="2015-11" db="EMBL/GenBank/DDBJ databases">
        <title>De novo transcriptome assembly of four potential Pierce s Disease insect vectors from Arizona vineyards.</title>
        <authorList>
            <person name="Tassone E.E."/>
        </authorList>
    </citation>
    <scope>NUCLEOTIDE SEQUENCE</scope>
</reference>
<dbReference type="InterPro" id="IPR002293">
    <property type="entry name" value="AA/rel_permease1"/>
</dbReference>
<dbReference type="GO" id="GO:0016020">
    <property type="term" value="C:membrane"/>
    <property type="evidence" value="ECO:0007669"/>
    <property type="project" value="UniProtKB-SubCell"/>
</dbReference>
<dbReference type="Pfam" id="PF13520">
    <property type="entry name" value="AA_permease_2"/>
    <property type="match status" value="1"/>
</dbReference>
<dbReference type="GO" id="GO:0015179">
    <property type="term" value="F:L-amino acid transmembrane transporter activity"/>
    <property type="evidence" value="ECO:0007669"/>
    <property type="project" value="TreeGrafter"/>
</dbReference>
<feature type="transmembrane region" description="Helical" evidence="6">
    <location>
        <begin position="45"/>
        <end position="65"/>
    </location>
</feature>
<accession>A0A1B6LT43</accession>
<name>A0A1B6LT43_9HEMI</name>
<dbReference type="InterPro" id="IPR050598">
    <property type="entry name" value="AminoAcid_Transporter"/>
</dbReference>
<evidence type="ECO:0000313" key="7">
    <source>
        <dbReference type="EMBL" id="JAT26827.1"/>
    </source>
</evidence>
<keyword evidence="4 6" id="KW-0472">Membrane</keyword>
<feature type="transmembrane region" description="Helical" evidence="6">
    <location>
        <begin position="177"/>
        <end position="195"/>
    </location>
</feature>
<feature type="transmembrane region" description="Helical" evidence="6">
    <location>
        <begin position="134"/>
        <end position="157"/>
    </location>
</feature>
<keyword evidence="3 6" id="KW-1133">Transmembrane helix</keyword>
<feature type="region of interest" description="Disordered" evidence="5">
    <location>
        <begin position="1"/>
        <end position="35"/>
    </location>
</feature>
<evidence type="ECO:0000256" key="1">
    <source>
        <dbReference type="ARBA" id="ARBA00004141"/>
    </source>
</evidence>
<protein>
    <recommendedName>
        <fullName evidence="8">Amino acid permease/ SLC12A domain-containing protein</fullName>
    </recommendedName>
</protein>
<organism evidence="7">
    <name type="scientific">Graphocephala atropunctata</name>
    <dbReference type="NCBI Taxonomy" id="36148"/>
    <lineage>
        <taxon>Eukaryota</taxon>
        <taxon>Metazoa</taxon>
        <taxon>Ecdysozoa</taxon>
        <taxon>Arthropoda</taxon>
        <taxon>Hexapoda</taxon>
        <taxon>Insecta</taxon>
        <taxon>Pterygota</taxon>
        <taxon>Neoptera</taxon>
        <taxon>Paraneoptera</taxon>
        <taxon>Hemiptera</taxon>
        <taxon>Auchenorrhyncha</taxon>
        <taxon>Membracoidea</taxon>
        <taxon>Cicadellidae</taxon>
        <taxon>Cicadellinae</taxon>
        <taxon>Cicadellini</taxon>
        <taxon>Graphocephala</taxon>
    </lineage>
</organism>
<dbReference type="AlphaFoldDB" id="A0A1B6LT43"/>
<gene>
    <name evidence="7" type="ORF">g.10836</name>
</gene>
<evidence type="ECO:0000256" key="3">
    <source>
        <dbReference type="ARBA" id="ARBA00022989"/>
    </source>
</evidence>
<evidence type="ECO:0008006" key="8">
    <source>
        <dbReference type="Google" id="ProtNLM"/>
    </source>
</evidence>
<dbReference type="PANTHER" id="PTHR11785">
    <property type="entry name" value="AMINO ACID TRANSPORTER"/>
    <property type="match status" value="1"/>
</dbReference>
<feature type="transmembrane region" description="Helical" evidence="6">
    <location>
        <begin position="207"/>
        <end position="225"/>
    </location>
</feature>
<evidence type="ECO:0000256" key="5">
    <source>
        <dbReference type="SAM" id="MobiDB-lite"/>
    </source>
</evidence>
<keyword evidence="2 6" id="KW-0812">Transmembrane</keyword>
<feature type="transmembrane region" description="Helical" evidence="6">
    <location>
        <begin position="77"/>
        <end position="99"/>
    </location>
</feature>
<dbReference type="Gene3D" id="1.20.1740.10">
    <property type="entry name" value="Amino acid/polyamine transporter I"/>
    <property type="match status" value="1"/>
</dbReference>
<dbReference type="PANTHER" id="PTHR11785:SF514">
    <property type="entry name" value="B(0,+)-TYPE AMINO ACID TRANSPORTER 1-LIKE PROTEIN"/>
    <property type="match status" value="1"/>
</dbReference>
<evidence type="ECO:0000256" key="6">
    <source>
        <dbReference type="SAM" id="Phobius"/>
    </source>
</evidence>